<evidence type="ECO:0000313" key="1">
    <source>
        <dbReference type="EMBL" id="KAJ8366689.1"/>
    </source>
</evidence>
<protein>
    <submittedName>
        <fullName evidence="1">Uncharacterized protein</fullName>
    </submittedName>
</protein>
<dbReference type="Proteomes" id="UP001221898">
    <property type="component" value="Unassembled WGS sequence"/>
</dbReference>
<dbReference type="EMBL" id="JAINUG010000556">
    <property type="protein sequence ID" value="KAJ8366689.1"/>
    <property type="molecule type" value="Genomic_DNA"/>
</dbReference>
<gene>
    <name evidence="1" type="ORF">AAFF_G00345300</name>
</gene>
<reference evidence="1" key="1">
    <citation type="journal article" date="2023" name="Science">
        <title>Genome structures resolve the early diversification of teleost fishes.</title>
        <authorList>
            <person name="Parey E."/>
            <person name="Louis A."/>
            <person name="Montfort J."/>
            <person name="Bouchez O."/>
            <person name="Roques C."/>
            <person name="Iampietro C."/>
            <person name="Lluch J."/>
            <person name="Castinel A."/>
            <person name="Donnadieu C."/>
            <person name="Desvignes T."/>
            <person name="Floi Bucao C."/>
            <person name="Jouanno E."/>
            <person name="Wen M."/>
            <person name="Mejri S."/>
            <person name="Dirks R."/>
            <person name="Jansen H."/>
            <person name="Henkel C."/>
            <person name="Chen W.J."/>
            <person name="Zahm M."/>
            <person name="Cabau C."/>
            <person name="Klopp C."/>
            <person name="Thompson A.W."/>
            <person name="Robinson-Rechavi M."/>
            <person name="Braasch I."/>
            <person name="Lecointre G."/>
            <person name="Bobe J."/>
            <person name="Postlethwait J.H."/>
            <person name="Berthelot C."/>
            <person name="Roest Crollius H."/>
            <person name="Guiguen Y."/>
        </authorList>
    </citation>
    <scope>NUCLEOTIDE SEQUENCE</scope>
    <source>
        <strain evidence="1">NC1722</strain>
    </source>
</reference>
<name>A0AAD7R621_9TELE</name>
<keyword evidence="2" id="KW-1185">Reference proteome</keyword>
<comment type="caution">
    <text evidence="1">The sequence shown here is derived from an EMBL/GenBank/DDBJ whole genome shotgun (WGS) entry which is preliminary data.</text>
</comment>
<evidence type="ECO:0000313" key="2">
    <source>
        <dbReference type="Proteomes" id="UP001221898"/>
    </source>
</evidence>
<proteinExistence type="predicted"/>
<organism evidence="1 2">
    <name type="scientific">Aldrovandia affinis</name>
    <dbReference type="NCBI Taxonomy" id="143900"/>
    <lineage>
        <taxon>Eukaryota</taxon>
        <taxon>Metazoa</taxon>
        <taxon>Chordata</taxon>
        <taxon>Craniata</taxon>
        <taxon>Vertebrata</taxon>
        <taxon>Euteleostomi</taxon>
        <taxon>Actinopterygii</taxon>
        <taxon>Neopterygii</taxon>
        <taxon>Teleostei</taxon>
        <taxon>Notacanthiformes</taxon>
        <taxon>Halosauridae</taxon>
        <taxon>Aldrovandia</taxon>
    </lineage>
</organism>
<accession>A0AAD7R621</accession>
<dbReference type="AlphaFoldDB" id="A0AAD7R621"/>
<sequence>MAEQQHFLLSDTKAFSPQNFMKGAIVVFRPATFLCGPEYLRSQGRGGDTSLRRTLLLDPRGPSFQGSDTLVLLRVRMGLRRVGTVSAGQPRSRAHGAGPCVCVTLLSGDPAV</sequence>